<gene>
    <name evidence="2" type="ORF">GTP45_09135</name>
</gene>
<dbReference type="Pfam" id="PF22513">
    <property type="entry name" value="FitA-like_RHH"/>
    <property type="match status" value="1"/>
</dbReference>
<dbReference type="InterPro" id="IPR010985">
    <property type="entry name" value="Ribbon_hlx_hlx"/>
</dbReference>
<proteinExistence type="predicted"/>
<feature type="domain" description="Antitoxin FitA-like ribbon-helix-helix" evidence="1">
    <location>
        <begin position="8"/>
        <end position="38"/>
    </location>
</feature>
<dbReference type="Gene3D" id="1.10.1220.10">
    <property type="entry name" value="Met repressor-like"/>
    <property type="match status" value="1"/>
</dbReference>
<dbReference type="InterPro" id="IPR013321">
    <property type="entry name" value="Arc_rbn_hlx_hlx"/>
</dbReference>
<comment type="caution">
    <text evidence="2">The sequence shown here is derived from an EMBL/GenBank/DDBJ whole genome shotgun (WGS) entry which is preliminary data.</text>
</comment>
<dbReference type="Proteomes" id="UP000450012">
    <property type="component" value="Unassembled WGS sequence"/>
</dbReference>
<evidence type="ECO:0000259" key="1">
    <source>
        <dbReference type="Pfam" id="PF22513"/>
    </source>
</evidence>
<reference evidence="2 3" key="1">
    <citation type="submission" date="2019-12" db="EMBL/GenBank/DDBJ databases">
        <title>Novel species isolated from a subtropical stream in China.</title>
        <authorList>
            <person name="Lu H."/>
        </authorList>
    </citation>
    <scope>NUCLEOTIDE SEQUENCE [LARGE SCALE GENOMIC DNA]</scope>
    <source>
        <strain evidence="2 3">FT55W</strain>
    </source>
</reference>
<dbReference type="SUPFAM" id="SSF47598">
    <property type="entry name" value="Ribbon-helix-helix"/>
    <property type="match status" value="1"/>
</dbReference>
<dbReference type="EMBL" id="WWCK01000003">
    <property type="protein sequence ID" value="MYM66990.1"/>
    <property type="molecule type" value="Genomic_DNA"/>
</dbReference>
<sequence length="80" mass="8905">MSPLTIQVDEELKERLQKAAALHKRSAEDHARTLLQLALTPSNNSPGLGQRIRQRFANIDTSQLELPARDQPAIPAELPK</sequence>
<dbReference type="AlphaFoldDB" id="A0A7X4GNX6"/>
<evidence type="ECO:0000313" key="2">
    <source>
        <dbReference type="EMBL" id="MYM66990.1"/>
    </source>
</evidence>
<organism evidence="2 3">
    <name type="scientific">Duganella rivi</name>
    <dbReference type="NCBI Taxonomy" id="2666083"/>
    <lineage>
        <taxon>Bacteria</taxon>
        <taxon>Pseudomonadati</taxon>
        <taxon>Pseudomonadota</taxon>
        <taxon>Betaproteobacteria</taxon>
        <taxon>Burkholderiales</taxon>
        <taxon>Oxalobacteraceae</taxon>
        <taxon>Telluria group</taxon>
        <taxon>Duganella</taxon>
    </lineage>
</organism>
<name>A0A7X4GNX6_9BURK</name>
<dbReference type="RefSeq" id="WP_161013570.1">
    <property type="nucleotide sequence ID" value="NZ_WWCK01000003.1"/>
</dbReference>
<accession>A0A7X4GNX6</accession>
<protein>
    <submittedName>
        <fullName evidence="2">Plasmid stabilization protein</fullName>
    </submittedName>
</protein>
<evidence type="ECO:0000313" key="3">
    <source>
        <dbReference type="Proteomes" id="UP000450012"/>
    </source>
</evidence>
<keyword evidence="3" id="KW-1185">Reference proteome</keyword>
<dbReference type="InterPro" id="IPR053853">
    <property type="entry name" value="FitA-like_RHH"/>
</dbReference>
<dbReference type="GO" id="GO:0006355">
    <property type="term" value="P:regulation of DNA-templated transcription"/>
    <property type="evidence" value="ECO:0007669"/>
    <property type="project" value="InterPro"/>
</dbReference>